<dbReference type="Gene3D" id="3.30.70.150">
    <property type="entry name" value="RuBisCO large subunit, N-terminal domain"/>
    <property type="match status" value="1"/>
</dbReference>
<dbReference type="InterPro" id="IPR036376">
    <property type="entry name" value="RuBisCO_lsu_C_sf"/>
</dbReference>
<dbReference type="AlphaFoldDB" id="A0A4U8YVS6"/>
<reference evidence="2 3" key="1">
    <citation type="submission" date="2019-03" db="EMBL/GenBank/DDBJ databases">
        <authorList>
            <person name="Kox A.R. M."/>
        </authorList>
    </citation>
    <scope>NUCLEOTIDE SEQUENCE [LARGE SCALE GENOMIC DNA]</scope>
    <source>
        <strain evidence="2">MTUNDRAET4 annotated genome</strain>
    </source>
</reference>
<dbReference type="OrthoDB" id="9764279at2"/>
<dbReference type="SUPFAM" id="SSF54966">
    <property type="entry name" value="RuBisCO, large subunit, small (N-terminal) domain"/>
    <property type="match status" value="1"/>
</dbReference>
<feature type="domain" description="Ribulose bisphosphate carboxylase large subunit C-terminal" evidence="1">
    <location>
        <begin position="116"/>
        <end position="255"/>
    </location>
</feature>
<dbReference type="EMBL" id="LR536450">
    <property type="protein sequence ID" value="VFU07444.1"/>
    <property type="molecule type" value="Genomic_DNA"/>
</dbReference>
<dbReference type="SFLD" id="SFLDG00301">
    <property type="entry name" value="RuBisCO-like_proteins"/>
    <property type="match status" value="1"/>
</dbReference>
<dbReference type="Pfam" id="PF00016">
    <property type="entry name" value="RuBisCO_large"/>
    <property type="match status" value="1"/>
</dbReference>
<dbReference type="Proteomes" id="UP000294360">
    <property type="component" value="Chromosome"/>
</dbReference>
<dbReference type="InterPro" id="IPR000685">
    <property type="entry name" value="RuBisCO_lsu_C"/>
</dbReference>
<protein>
    <submittedName>
        <fullName evidence="2">Ribulose bisphosphate carboxylase-like protein 1</fullName>
    </submittedName>
</protein>
<dbReference type="SFLD" id="SFLDS00014">
    <property type="entry name" value="RuBisCO"/>
    <property type="match status" value="1"/>
</dbReference>
<dbReference type="RefSeq" id="WP_134486587.1">
    <property type="nucleotide sequence ID" value="NZ_LR536450.1"/>
</dbReference>
<dbReference type="KEGG" id="mtun:MTUNDRAET4_0551"/>
<dbReference type="SUPFAM" id="SSF51649">
    <property type="entry name" value="RuBisCo, C-terminal domain"/>
    <property type="match status" value="1"/>
</dbReference>
<dbReference type="Gene3D" id="3.20.20.110">
    <property type="entry name" value="Ribulose bisphosphate carboxylase, large subunit, C-terminal domain"/>
    <property type="match status" value="1"/>
</dbReference>
<evidence type="ECO:0000313" key="2">
    <source>
        <dbReference type="EMBL" id="VFU07444.1"/>
    </source>
</evidence>
<proteinExistence type="predicted"/>
<dbReference type="GO" id="GO:0015977">
    <property type="term" value="P:carbon fixation"/>
    <property type="evidence" value="ECO:0007669"/>
    <property type="project" value="InterPro"/>
</dbReference>
<dbReference type="InterPro" id="IPR033966">
    <property type="entry name" value="RuBisCO"/>
</dbReference>
<organism evidence="2 3">
    <name type="scientific">Methylocella tundrae</name>
    <dbReference type="NCBI Taxonomy" id="227605"/>
    <lineage>
        <taxon>Bacteria</taxon>
        <taxon>Pseudomonadati</taxon>
        <taxon>Pseudomonadota</taxon>
        <taxon>Alphaproteobacteria</taxon>
        <taxon>Hyphomicrobiales</taxon>
        <taxon>Beijerinckiaceae</taxon>
        <taxon>Methylocella</taxon>
    </lineage>
</organism>
<dbReference type="PANTHER" id="PTHR42704:SF17">
    <property type="entry name" value="RIBULOSE BISPHOSPHATE CARBOXYLASE LARGE CHAIN"/>
    <property type="match status" value="1"/>
</dbReference>
<dbReference type="GO" id="GO:0000287">
    <property type="term" value="F:magnesium ion binding"/>
    <property type="evidence" value="ECO:0007669"/>
    <property type="project" value="InterPro"/>
</dbReference>
<evidence type="ECO:0000259" key="1">
    <source>
        <dbReference type="Pfam" id="PF00016"/>
    </source>
</evidence>
<sequence length="371" mass="38786">MTSRLTVVYGVRASAAEIKARAQAIAVEQSVEMPLSAIHDGSILSDIVGQVRAIDDRGNGTFDVTIDLAAATIGSDAGQLINMLFGNTSLHDDVVLSSAILPSEMLSAFGGPSHGLSGLRERVGAKGRAMTCSALKPQGLGAEDLGKLAFELTMGGLDFIKDDHGLADQSYSPFVDRVRACAAAVRKASERTGHPTRYAPSLSGSYADMERQLGLAREEGLDVALIAPMVAGPSNFNALRRNHPDFAFLAHPTMTGARVSPVLFAQLFRLFGADASIFPNYGGRFGYSLLTCKAIAAGLLVSFGGLAASAPAPAGGMSLDRTPELLDCYGEDVMLLIGGGLLSAPREGLAAEAGRFVRAVADHCYPRMSTP</sequence>
<gene>
    <name evidence="2" type="primary">rlp</name>
    <name evidence="2" type="ORF">MTUNDRAET4_0551</name>
</gene>
<accession>A0A4U8YVS6</accession>
<dbReference type="InterPro" id="IPR036422">
    <property type="entry name" value="RuBisCO_lsu_N_sf"/>
</dbReference>
<evidence type="ECO:0000313" key="3">
    <source>
        <dbReference type="Proteomes" id="UP000294360"/>
    </source>
</evidence>
<dbReference type="CDD" id="cd08210">
    <property type="entry name" value="RLP_RrRLP"/>
    <property type="match status" value="1"/>
</dbReference>
<name>A0A4U8YVS6_METTU</name>
<dbReference type="GO" id="GO:0016984">
    <property type="term" value="F:ribulose-bisphosphate carboxylase activity"/>
    <property type="evidence" value="ECO:0007669"/>
    <property type="project" value="InterPro"/>
</dbReference>
<dbReference type="PANTHER" id="PTHR42704">
    <property type="entry name" value="RIBULOSE BISPHOSPHATE CARBOXYLASE"/>
    <property type="match status" value="1"/>
</dbReference>